<name>A0A0S2RRF4_9ACTN</name>
<accession>A0A0S2RRF4</accession>
<dbReference type="InterPro" id="IPR036527">
    <property type="entry name" value="SCP2_sterol-bd_dom_sf"/>
</dbReference>
<organism evidence="1">
    <name type="scientific">Streptomyces sp. NCIB 11649</name>
    <dbReference type="NCBI Taxonomy" id="1756463"/>
    <lineage>
        <taxon>Bacteria</taxon>
        <taxon>Bacillati</taxon>
        <taxon>Actinomycetota</taxon>
        <taxon>Actinomycetes</taxon>
        <taxon>Kitasatosporales</taxon>
        <taxon>Streptomycetaceae</taxon>
        <taxon>Streptomyces</taxon>
    </lineage>
</organism>
<dbReference type="AlphaFoldDB" id="A0A0S2RRF4"/>
<protein>
    <submittedName>
        <fullName evidence="1">CycM</fullName>
    </submittedName>
</protein>
<proteinExistence type="predicted"/>
<gene>
    <name evidence="1" type="primary">cycM</name>
</gene>
<dbReference type="SUPFAM" id="SSF55718">
    <property type="entry name" value="SCP-like"/>
    <property type="match status" value="1"/>
</dbReference>
<evidence type="ECO:0000313" key="1">
    <source>
        <dbReference type="EMBL" id="ALP32053.1"/>
    </source>
</evidence>
<dbReference type="EMBL" id="KT327068">
    <property type="protein sequence ID" value="ALP32053.1"/>
    <property type="molecule type" value="Genomic_DNA"/>
</dbReference>
<dbReference type="Gene3D" id="3.30.1050.10">
    <property type="entry name" value="SCP2 sterol-binding domain"/>
    <property type="match status" value="1"/>
</dbReference>
<sequence length="155" mass="17291">MGTTIDTQTVRFLSAEWAEATRVRVDSGPDADVVATKQESYWEWIAATRAACDQTWALGVREPDGATSYLRLDWQRGKCAEATVIPPGEPVDADFVLVGSTDTWHRIYSGEANLQRTVVDRKLSLERGDTLIFFRGIFFFVESLAALRQVPTSFA</sequence>
<reference evidence="1" key="1">
    <citation type="journal article" date="2015" name="Org. Lett.">
        <title>Identification of the Polyketide Biosynthetic Machinery for the Indolizidine Alkaloid Cyclizidine.</title>
        <authorList>
            <person name="Huang W."/>
            <person name="Kim S.J."/>
            <person name="Liu J."/>
            <person name="Zhang W."/>
        </authorList>
    </citation>
    <scope>NUCLEOTIDE SEQUENCE</scope>
    <source>
        <strain evidence="1">NCIB 11649</strain>
    </source>
</reference>